<feature type="compositionally biased region" description="Polar residues" evidence="1">
    <location>
        <begin position="527"/>
        <end position="537"/>
    </location>
</feature>
<feature type="compositionally biased region" description="Polar residues" evidence="1">
    <location>
        <begin position="192"/>
        <end position="204"/>
    </location>
</feature>
<name>A0A8J2LLB2_9HEXA</name>
<protein>
    <submittedName>
        <fullName evidence="2">Uncharacterized protein</fullName>
    </submittedName>
</protein>
<accession>A0A8J2LLB2</accession>
<feature type="compositionally biased region" description="Basic and acidic residues" evidence="1">
    <location>
        <begin position="178"/>
        <end position="190"/>
    </location>
</feature>
<feature type="compositionally biased region" description="Low complexity" evidence="1">
    <location>
        <begin position="584"/>
        <end position="594"/>
    </location>
</feature>
<feature type="compositionally biased region" description="Polar residues" evidence="1">
    <location>
        <begin position="508"/>
        <end position="517"/>
    </location>
</feature>
<dbReference type="AlphaFoldDB" id="A0A8J2LLB2"/>
<gene>
    <name evidence="2" type="ORF">AFUS01_LOCUS42999</name>
</gene>
<feature type="compositionally biased region" description="Low complexity" evidence="1">
    <location>
        <begin position="332"/>
        <end position="347"/>
    </location>
</feature>
<evidence type="ECO:0000313" key="3">
    <source>
        <dbReference type="Proteomes" id="UP000708208"/>
    </source>
</evidence>
<organism evidence="2 3">
    <name type="scientific">Allacma fusca</name>
    <dbReference type="NCBI Taxonomy" id="39272"/>
    <lineage>
        <taxon>Eukaryota</taxon>
        <taxon>Metazoa</taxon>
        <taxon>Ecdysozoa</taxon>
        <taxon>Arthropoda</taxon>
        <taxon>Hexapoda</taxon>
        <taxon>Collembola</taxon>
        <taxon>Symphypleona</taxon>
        <taxon>Sminthuridae</taxon>
        <taxon>Allacma</taxon>
    </lineage>
</organism>
<comment type="caution">
    <text evidence="2">The sequence shown here is derived from an EMBL/GenBank/DDBJ whole genome shotgun (WGS) entry which is preliminary data.</text>
</comment>
<feature type="region of interest" description="Disordered" evidence="1">
    <location>
        <begin position="325"/>
        <end position="372"/>
    </location>
</feature>
<feature type="compositionally biased region" description="Acidic residues" evidence="1">
    <location>
        <begin position="904"/>
        <end position="917"/>
    </location>
</feature>
<evidence type="ECO:0000313" key="2">
    <source>
        <dbReference type="EMBL" id="CAG7833366.1"/>
    </source>
</evidence>
<dbReference type="OrthoDB" id="6348149at2759"/>
<dbReference type="Proteomes" id="UP000708208">
    <property type="component" value="Unassembled WGS sequence"/>
</dbReference>
<feature type="region of interest" description="Disordered" evidence="1">
    <location>
        <begin position="503"/>
        <end position="537"/>
    </location>
</feature>
<sequence>MEKLKNTKRVTDFGRILESECKRDTNNKTSKFNEKNDSNTNYNECNSTSSRCSFRSSTIAKRARTTVNPSIAGGNKSDKYYGDVKQNSRSERHKSDDQADTETFLRKRESLGKESDNELNPANESSMGNPIFGDSNMSLEVAEQPARGAGSTGGSGNSHSTRSSPEHQKSSWKLMQNKGEDTEISRDLKNVSHPSPQRSLNVQIKSERKSPASSATPSPERIVLPKNNTPSSSGPKARQSKNHRNDSNLDHSSPPTNNNNSKNSKPVEKTKLAPMVLMNNLPYMGELTFDTRPRRGRKPKKADICHLISKNYGIQFPNSYVNVPASSPSPRVSTLTSSGTTGVSSKSTKNKPSSLPNPSQNNGVESNSTHHVNERQKFNSNAASSPTYLPTINWNSNVPPDLLPLASVNPAVLHSKNSSKKISMFPPHSYQQQFQQEQLQQLSRLTSEHYAYDSDEPLNLCVRDKEISHLAHLNLLSASTLDSSSSQGKASASNLFSNFNLKRAGGSRNINSQGKSQAHSKRGGNGNSPSLKLSGSTDLVSDDPNLVNINLHLNLSSSKLANCVNSANAHRPMPMGSPNSGGISSESPRTSSVSVQPNGGRGPKGRRKRSAMFVQNSSRTTSSLSPVNSNHMSNNILNHQPRQGSPSMNSVTSEAHISPFATTSGNAAEVSICKFKFTGGAKPSLQEKKMLSVDSTGNFRFYSDKPCASSSSSKNNNNLHQGNFRDEMAQSGDIVSPHGLPKSAKSMSMCMPVPIPPLSTCSMITDIHSPSLPSMISSADLDCSSSSDGGHSSVMTGHGGLPGHDLAGSVNKLKIKQKRRTRKSLMREKLEKTFKEKGFLIQTQQLESAEGATYCKFRQLRKFTRYLFRSWKDYLPDNLKAINPASQTESGSPGIHPISSDFSESMEQDQGQDETEGGSETPDNMTLSPVGPSQDDDNDEDEPEDRDEDIDDT</sequence>
<feature type="compositionally biased region" description="Polar residues" evidence="1">
    <location>
        <begin position="118"/>
        <end position="128"/>
    </location>
</feature>
<feature type="compositionally biased region" description="Polar residues" evidence="1">
    <location>
        <begin position="613"/>
        <end position="634"/>
    </location>
</feature>
<reference evidence="2" key="1">
    <citation type="submission" date="2021-06" db="EMBL/GenBank/DDBJ databases">
        <authorList>
            <person name="Hodson N. C."/>
            <person name="Mongue J. A."/>
            <person name="Jaron S. K."/>
        </authorList>
    </citation>
    <scope>NUCLEOTIDE SEQUENCE</scope>
</reference>
<feature type="compositionally biased region" description="Acidic residues" evidence="1">
    <location>
        <begin position="934"/>
        <end position="953"/>
    </location>
</feature>
<feature type="region of interest" description="Disordered" evidence="1">
    <location>
        <begin position="883"/>
        <end position="953"/>
    </location>
</feature>
<dbReference type="EMBL" id="CAJVCH010569852">
    <property type="protein sequence ID" value="CAG7833366.1"/>
    <property type="molecule type" value="Genomic_DNA"/>
</dbReference>
<evidence type="ECO:0000256" key="1">
    <source>
        <dbReference type="SAM" id="MobiDB-lite"/>
    </source>
</evidence>
<feature type="compositionally biased region" description="Polar residues" evidence="1">
    <location>
        <begin position="350"/>
        <end position="370"/>
    </location>
</feature>
<keyword evidence="3" id="KW-1185">Reference proteome</keyword>
<feature type="region of interest" description="Disordered" evidence="1">
    <location>
        <begin position="567"/>
        <end position="634"/>
    </location>
</feature>
<feature type="region of interest" description="Disordered" evidence="1">
    <location>
        <begin position="26"/>
        <end position="269"/>
    </location>
</feature>
<feature type="compositionally biased region" description="Low complexity" evidence="1">
    <location>
        <begin position="252"/>
        <end position="264"/>
    </location>
</feature>
<feature type="compositionally biased region" description="Low complexity" evidence="1">
    <location>
        <begin position="47"/>
        <end position="58"/>
    </location>
</feature>
<feature type="compositionally biased region" description="Basic and acidic residues" evidence="1">
    <location>
        <begin position="26"/>
        <end position="37"/>
    </location>
</feature>
<proteinExistence type="predicted"/>
<feature type="compositionally biased region" description="Basic and acidic residues" evidence="1">
    <location>
        <begin position="76"/>
        <end position="116"/>
    </location>
</feature>